<protein>
    <submittedName>
        <fullName evidence="8">Response regulator transcription factor</fullName>
    </submittedName>
</protein>
<evidence type="ECO:0000256" key="5">
    <source>
        <dbReference type="PROSITE-ProRule" id="PRU00169"/>
    </source>
</evidence>
<dbReference type="InterPro" id="IPR016032">
    <property type="entry name" value="Sig_transdc_resp-reg_C-effctor"/>
</dbReference>
<dbReference type="Proteomes" id="UP000543598">
    <property type="component" value="Unassembled WGS sequence"/>
</dbReference>
<evidence type="ECO:0000259" key="7">
    <source>
        <dbReference type="PROSITE" id="PS50110"/>
    </source>
</evidence>
<dbReference type="RefSeq" id="WP_167040991.1">
    <property type="nucleotide sequence ID" value="NZ_BAAANA010000003.1"/>
</dbReference>
<name>A0A7Y2Q0C1_9MICO</name>
<dbReference type="SMART" id="SM00421">
    <property type="entry name" value="HTH_LUXR"/>
    <property type="match status" value="1"/>
</dbReference>
<dbReference type="SUPFAM" id="SSF46894">
    <property type="entry name" value="C-terminal effector domain of the bipartite response regulators"/>
    <property type="match status" value="1"/>
</dbReference>
<feature type="domain" description="HTH luxR-type" evidence="6">
    <location>
        <begin position="150"/>
        <end position="215"/>
    </location>
</feature>
<gene>
    <name evidence="8" type="ORF">HLA99_01135</name>
</gene>
<dbReference type="Gene3D" id="3.40.50.2300">
    <property type="match status" value="1"/>
</dbReference>
<dbReference type="PRINTS" id="PR00038">
    <property type="entry name" value="HTHLUXR"/>
</dbReference>
<dbReference type="CDD" id="cd06170">
    <property type="entry name" value="LuxR_C_like"/>
    <property type="match status" value="1"/>
</dbReference>
<dbReference type="InterPro" id="IPR039420">
    <property type="entry name" value="WalR-like"/>
</dbReference>
<dbReference type="PANTHER" id="PTHR43214">
    <property type="entry name" value="TWO-COMPONENT RESPONSE REGULATOR"/>
    <property type="match status" value="1"/>
</dbReference>
<dbReference type="PROSITE" id="PS50043">
    <property type="entry name" value="HTH_LUXR_2"/>
    <property type="match status" value="1"/>
</dbReference>
<dbReference type="Pfam" id="PF00072">
    <property type="entry name" value="Response_reg"/>
    <property type="match status" value="1"/>
</dbReference>
<dbReference type="SUPFAM" id="SSF52172">
    <property type="entry name" value="CheY-like"/>
    <property type="match status" value="1"/>
</dbReference>
<evidence type="ECO:0000259" key="6">
    <source>
        <dbReference type="PROSITE" id="PS50043"/>
    </source>
</evidence>
<dbReference type="InterPro" id="IPR058245">
    <property type="entry name" value="NreC/VraR/RcsB-like_REC"/>
</dbReference>
<evidence type="ECO:0000256" key="1">
    <source>
        <dbReference type="ARBA" id="ARBA00022553"/>
    </source>
</evidence>
<dbReference type="AlphaFoldDB" id="A0A7Y2Q0C1"/>
<evidence type="ECO:0000256" key="4">
    <source>
        <dbReference type="ARBA" id="ARBA00023163"/>
    </source>
</evidence>
<sequence>MSDRIRILLVDDQELIRVGFRLVLEAEPDLAVIGDAADGAEAIRLAAALRPDVVLMDIRMPGIDGIAATASIVGDLPETRVLVLTTFDLDEYALGAIEAGASGFLLKDAQRHELSAAVRAVHRGDAILSPRVTRMLLDRMAPHLAAAPPDPHPAAQLTERERDVFLAIGRGMTNAEIAASLFLSESTVKTHVGRVLAKLDARDRVQAVILAHEWGLARP</sequence>
<reference evidence="8 9" key="1">
    <citation type="submission" date="2020-05" db="EMBL/GenBank/DDBJ databases">
        <title>MicrobeNet Type strains.</title>
        <authorList>
            <person name="Nicholson A.C."/>
        </authorList>
    </citation>
    <scope>NUCLEOTIDE SEQUENCE [LARGE SCALE GENOMIC DNA]</scope>
    <source>
        <strain evidence="8 9">JCM 14282</strain>
    </source>
</reference>
<dbReference type="GO" id="GO:0003677">
    <property type="term" value="F:DNA binding"/>
    <property type="evidence" value="ECO:0007669"/>
    <property type="project" value="UniProtKB-KW"/>
</dbReference>
<evidence type="ECO:0000256" key="2">
    <source>
        <dbReference type="ARBA" id="ARBA00023015"/>
    </source>
</evidence>
<dbReference type="PANTHER" id="PTHR43214:SF24">
    <property type="entry name" value="TRANSCRIPTIONAL REGULATORY PROTEIN NARL-RELATED"/>
    <property type="match status" value="1"/>
</dbReference>
<dbReference type="InterPro" id="IPR011006">
    <property type="entry name" value="CheY-like_superfamily"/>
</dbReference>
<dbReference type="EMBL" id="JABEMB010000001">
    <property type="protein sequence ID" value="NNH02473.1"/>
    <property type="molecule type" value="Genomic_DNA"/>
</dbReference>
<evidence type="ECO:0000256" key="3">
    <source>
        <dbReference type="ARBA" id="ARBA00023125"/>
    </source>
</evidence>
<dbReference type="InterPro" id="IPR001789">
    <property type="entry name" value="Sig_transdc_resp-reg_receiver"/>
</dbReference>
<dbReference type="Pfam" id="PF00196">
    <property type="entry name" value="GerE"/>
    <property type="match status" value="1"/>
</dbReference>
<dbReference type="PROSITE" id="PS50110">
    <property type="entry name" value="RESPONSE_REGULATORY"/>
    <property type="match status" value="1"/>
</dbReference>
<feature type="domain" description="Response regulatory" evidence="7">
    <location>
        <begin position="6"/>
        <end position="122"/>
    </location>
</feature>
<dbReference type="GO" id="GO:0006355">
    <property type="term" value="P:regulation of DNA-templated transcription"/>
    <property type="evidence" value="ECO:0007669"/>
    <property type="project" value="InterPro"/>
</dbReference>
<evidence type="ECO:0000313" key="8">
    <source>
        <dbReference type="EMBL" id="NNH02473.1"/>
    </source>
</evidence>
<accession>A0A7Y2Q0C1</accession>
<proteinExistence type="predicted"/>
<evidence type="ECO:0000313" key="9">
    <source>
        <dbReference type="Proteomes" id="UP000543598"/>
    </source>
</evidence>
<keyword evidence="9" id="KW-1185">Reference proteome</keyword>
<keyword evidence="4" id="KW-0804">Transcription</keyword>
<dbReference type="PROSITE" id="PS00622">
    <property type="entry name" value="HTH_LUXR_1"/>
    <property type="match status" value="1"/>
</dbReference>
<feature type="modified residue" description="4-aspartylphosphate" evidence="5">
    <location>
        <position position="57"/>
    </location>
</feature>
<keyword evidence="3" id="KW-0238">DNA-binding</keyword>
<organism evidence="8 9">
    <name type="scientific">Microbacterium ulmi</name>
    <dbReference type="NCBI Taxonomy" id="179095"/>
    <lineage>
        <taxon>Bacteria</taxon>
        <taxon>Bacillati</taxon>
        <taxon>Actinomycetota</taxon>
        <taxon>Actinomycetes</taxon>
        <taxon>Micrococcales</taxon>
        <taxon>Microbacteriaceae</taxon>
        <taxon>Microbacterium</taxon>
    </lineage>
</organism>
<dbReference type="InterPro" id="IPR000792">
    <property type="entry name" value="Tscrpt_reg_LuxR_C"/>
</dbReference>
<dbReference type="CDD" id="cd17535">
    <property type="entry name" value="REC_NarL-like"/>
    <property type="match status" value="1"/>
</dbReference>
<comment type="caution">
    <text evidence="8">The sequence shown here is derived from an EMBL/GenBank/DDBJ whole genome shotgun (WGS) entry which is preliminary data.</text>
</comment>
<dbReference type="SMART" id="SM00448">
    <property type="entry name" value="REC"/>
    <property type="match status" value="1"/>
</dbReference>
<dbReference type="GO" id="GO:0000160">
    <property type="term" value="P:phosphorelay signal transduction system"/>
    <property type="evidence" value="ECO:0007669"/>
    <property type="project" value="InterPro"/>
</dbReference>
<keyword evidence="2" id="KW-0805">Transcription regulation</keyword>
<keyword evidence="1 5" id="KW-0597">Phosphoprotein</keyword>